<evidence type="ECO:0000259" key="2">
    <source>
        <dbReference type="Pfam" id="PF14200"/>
    </source>
</evidence>
<name>A0ABY5VW70_9ACTN</name>
<evidence type="ECO:0000313" key="3">
    <source>
        <dbReference type="EMBL" id="UWP80036.1"/>
    </source>
</evidence>
<dbReference type="Proteomes" id="UP001059617">
    <property type="component" value="Chromosome"/>
</dbReference>
<reference evidence="3" key="2">
    <citation type="submission" date="2022-09" db="EMBL/GenBank/DDBJ databases">
        <title>Biosynthetic gene clusters of Dactylosporangioum fulvum.</title>
        <authorList>
            <person name="Caradec T."/>
        </authorList>
    </citation>
    <scope>NUCLEOTIDE SEQUENCE</scope>
    <source>
        <strain evidence="3">NRRL B-16292</strain>
    </source>
</reference>
<evidence type="ECO:0000313" key="4">
    <source>
        <dbReference type="Proteomes" id="UP001059617"/>
    </source>
</evidence>
<dbReference type="RefSeq" id="WP_259857794.1">
    <property type="nucleotide sequence ID" value="NZ_BAAAST010000064.1"/>
</dbReference>
<accession>A0ABY5VW70</accession>
<protein>
    <submittedName>
        <fullName evidence="3">RICIN domain-containing protein</fullName>
    </submittedName>
</protein>
<keyword evidence="4" id="KW-1185">Reference proteome</keyword>
<feature type="domain" description="Ricin B lectin" evidence="2">
    <location>
        <begin position="17"/>
        <end position="58"/>
    </location>
</feature>
<feature type="signal peptide" evidence="1">
    <location>
        <begin position="1"/>
        <end position="32"/>
    </location>
</feature>
<evidence type="ECO:0000256" key="1">
    <source>
        <dbReference type="SAM" id="SignalP"/>
    </source>
</evidence>
<gene>
    <name evidence="3" type="ORF">Dfulv_33395</name>
</gene>
<feature type="chain" id="PRO_5047154853" evidence="1">
    <location>
        <begin position="33"/>
        <end position="62"/>
    </location>
</feature>
<dbReference type="SUPFAM" id="SSF50370">
    <property type="entry name" value="Ricin B-like lectins"/>
    <property type="match status" value="1"/>
</dbReference>
<keyword evidence="1" id="KW-0732">Signal</keyword>
<sequence length="62" mass="6366">MQRLRSLASAALVAAMVATGLLVLSVPRAAQAAGAQVVQWNPNGGTNQQWQLVPATAGDLPE</sequence>
<dbReference type="Gene3D" id="2.80.10.50">
    <property type="match status" value="1"/>
</dbReference>
<dbReference type="Pfam" id="PF14200">
    <property type="entry name" value="RicinB_lectin_2"/>
    <property type="match status" value="1"/>
</dbReference>
<reference evidence="3" key="1">
    <citation type="submission" date="2021-04" db="EMBL/GenBank/DDBJ databases">
        <authorList>
            <person name="Hartkoorn R.C."/>
            <person name="Beaudoing E."/>
            <person name="Hot D."/>
        </authorList>
    </citation>
    <scope>NUCLEOTIDE SEQUENCE</scope>
    <source>
        <strain evidence="3">NRRL B-16292</strain>
    </source>
</reference>
<dbReference type="InterPro" id="IPR035992">
    <property type="entry name" value="Ricin_B-like_lectins"/>
</dbReference>
<organism evidence="3 4">
    <name type="scientific">Dactylosporangium fulvum</name>
    <dbReference type="NCBI Taxonomy" id="53359"/>
    <lineage>
        <taxon>Bacteria</taxon>
        <taxon>Bacillati</taxon>
        <taxon>Actinomycetota</taxon>
        <taxon>Actinomycetes</taxon>
        <taxon>Micromonosporales</taxon>
        <taxon>Micromonosporaceae</taxon>
        <taxon>Dactylosporangium</taxon>
    </lineage>
</organism>
<proteinExistence type="predicted"/>
<dbReference type="EMBL" id="CP073720">
    <property type="protein sequence ID" value="UWP80036.1"/>
    <property type="molecule type" value="Genomic_DNA"/>
</dbReference>
<dbReference type="InterPro" id="IPR000772">
    <property type="entry name" value="Ricin_B_lectin"/>
</dbReference>